<name>A0A0K0D6K2_ANGCA</name>
<keyword evidence="2" id="KW-1185">Reference proteome</keyword>
<reference evidence="3" key="2">
    <citation type="submission" date="2017-02" db="UniProtKB">
        <authorList>
            <consortium name="WormBaseParasite"/>
        </authorList>
    </citation>
    <scope>IDENTIFICATION</scope>
</reference>
<dbReference type="Pfam" id="PF23071">
    <property type="entry name" value="DUF7044"/>
    <property type="match status" value="1"/>
</dbReference>
<reference evidence="2" key="1">
    <citation type="submission" date="2012-09" db="EMBL/GenBank/DDBJ databases">
        <authorList>
            <person name="Martin A.A."/>
        </authorList>
    </citation>
    <scope>NUCLEOTIDE SEQUENCE</scope>
</reference>
<organism evidence="2 3">
    <name type="scientific">Angiostrongylus cantonensis</name>
    <name type="common">Rat lungworm</name>
    <dbReference type="NCBI Taxonomy" id="6313"/>
    <lineage>
        <taxon>Eukaryota</taxon>
        <taxon>Metazoa</taxon>
        <taxon>Ecdysozoa</taxon>
        <taxon>Nematoda</taxon>
        <taxon>Chromadorea</taxon>
        <taxon>Rhabditida</taxon>
        <taxon>Rhabditina</taxon>
        <taxon>Rhabditomorpha</taxon>
        <taxon>Strongyloidea</taxon>
        <taxon>Metastrongylidae</taxon>
        <taxon>Angiostrongylus</taxon>
    </lineage>
</organism>
<dbReference type="Proteomes" id="UP000035642">
    <property type="component" value="Unassembled WGS sequence"/>
</dbReference>
<sequence>MELRTTIKILCAFIMLLVEKRSFKKERRVGGMHLDFFRKFQSYLSENTNGALLACRIDNALHGVFKRQLQSNRNLIFDSSFKDPIIYDEITISATSISDFGECYEKAGLSYVFGLK</sequence>
<evidence type="ECO:0000313" key="3">
    <source>
        <dbReference type="WBParaSite" id="ACAC_0000569701-mRNA-1"/>
    </source>
</evidence>
<dbReference type="STRING" id="6313.A0A0K0D6K2"/>
<accession>A0A0K0D6K2</accession>
<dbReference type="InterPro" id="IPR055472">
    <property type="entry name" value="DUF7044"/>
</dbReference>
<evidence type="ECO:0000259" key="1">
    <source>
        <dbReference type="Pfam" id="PF23071"/>
    </source>
</evidence>
<feature type="domain" description="DUF7044" evidence="1">
    <location>
        <begin position="54"/>
        <end position="114"/>
    </location>
</feature>
<evidence type="ECO:0000313" key="2">
    <source>
        <dbReference type="Proteomes" id="UP000035642"/>
    </source>
</evidence>
<proteinExistence type="predicted"/>
<protein>
    <recommendedName>
        <fullName evidence="1">DUF7044 domain-containing protein</fullName>
    </recommendedName>
</protein>
<dbReference type="AlphaFoldDB" id="A0A0K0D6K2"/>
<dbReference type="WBParaSite" id="ACAC_0000569701-mRNA-1">
    <property type="protein sequence ID" value="ACAC_0000569701-mRNA-1"/>
    <property type="gene ID" value="ACAC_0000569701"/>
</dbReference>